<dbReference type="InterPro" id="IPR014553">
    <property type="entry name" value="Aminopept"/>
</dbReference>
<proteinExistence type="predicted"/>
<protein>
    <recommendedName>
        <fullName evidence="3">Aminopeptidase</fullName>
    </recommendedName>
</protein>
<feature type="region of interest" description="Disordered" evidence="1">
    <location>
        <begin position="383"/>
        <end position="405"/>
    </location>
</feature>
<reference evidence="2" key="1">
    <citation type="submission" date="2019-12" db="EMBL/GenBank/DDBJ databases">
        <authorList>
            <person name="Cremers G."/>
        </authorList>
    </citation>
    <scope>NUCLEOTIDE SEQUENCE</scope>
    <source>
        <strain evidence="2">Vvax</strain>
    </source>
</reference>
<organism evidence="2">
    <name type="scientific">Variovorax paradoxus</name>
    <dbReference type="NCBI Taxonomy" id="34073"/>
    <lineage>
        <taxon>Bacteria</taxon>
        <taxon>Pseudomonadati</taxon>
        <taxon>Pseudomonadota</taxon>
        <taxon>Betaproteobacteria</taxon>
        <taxon>Burkholderiales</taxon>
        <taxon>Comamonadaceae</taxon>
        <taxon>Variovorax</taxon>
    </lineage>
</organism>
<dbReference type="AlphaFoldDB" id="A0A679IV11"/>
<dbReference type="PIRSF" id="PIRSF029285">
    <property type="entry name" value="Aminopept"/>
    <property type="match status" value="1"/>
</dbReference>
<dbReference type="RefSeq" id="WP_339088648.1">
    <property type="nucleotide sequence ID" value="NZ_LR743507.1"/>
</dbReference>
<evidence type="ECO:0000256" key="1">
    <source>
        <dbReference type="SAM" id="MobiDB-lite"/>
    </source>
</evidence>
<evidence type="ECO:0008006" key="3">
    <source>
        <dbReference type="Google" id="ProtNLM"/>
    </source>
</evidence>
<dbReference type="EMBL" id="LR743507">
    <property type="protein sequence ID" value="CAA2100787.1"/>
    <property type="molecule type" value="Genomic_DNA"/>
</dbReference>
<evidence type="ECO:0000313" key="2">
    <source>
        <dbReference type="EMBL" id="CAA2100787.1"/>
    </source>
</evidence>
<accession>A0A679IV11</accession>
<dbReference type="Pfam" id="PF10023">
    <property type="entry name" value="Aminopep"/>
    <property type="match status" value="1"/>
</dbReference>
<sequence>MRLTPRLRALRAATPAPSHGATPAARQSRFRGVARRVLPCLALLALTGCADLGYYWQSASGHIGIMRAAKPVPEWLADPAVSAALKAKLELTQRIRSFATAQLGLPDNPSYKSYADLHRAAAVWNVVAAPPYSLTLKSWCFPVAGCVGYRGYYDEAAARAEAETQKTNGMEVAVYPVPAYSTLGWMNWAGGDPLLSTFIGYPEGELARLVFHELAHQVLYVSGDTVFNESYATAVERIGGAMWLQREAGEPARREYAQFDGQRQDFRALALDTRRALTKVYESPEAKAGDWTKVEAMKQAAMADFRERYLKLKAGWSGPRQNAYDAWVSRANNAAFGAQGAYDDLVPGFEALFERQGRDWPRFYTEVKRIAALPTDAQRRSALEAASGVLQTQSSPKHKTGDHGA</sequence>
<gene>
    <name evidence="2" type="ORF">VVAX_00919</name>
</gene>
<name>A0A679IV11_VARPD</name>